<evidence type="ECO:0000256" key="6">
    <source>
        <dbReference type="ARBA" id="ARBA00022777"/>
    </source>
</evidence>
<dbReference type="InterPro" id="IPR003594">
    <property type="entry name" value="HATPase_dom"/>
</dbReference>
<dbReference type="Proteomes" id="UP001500212">
    <property type="component" value="Unassembled WGS sequence"/>
</dbReference>
<evidence type="ECO:0000256" key="3">
    <source>
        <dbReference type="ARBA" id="ARBA00022553"/>
    </source>
</evidence>
<evidence type="ECO:0000256" key="7">
    <source>
        <dbReference type="ARBA" id="ARBA00022840"/>
    </source>
</evidence>
<evidence type="ECO:0000256" key="5">
    <source>
        <dbReference type="ARBA" id="ARBA00022741"/>
    </source>
</evidence>
<keyword evidence="9" id="KW-0812">Transmembrane</keyword>
<evidence type="ECO:0000259" key="10">
    <source>
        <dbReference type="Pfam" id="PF02518"/>
    </source>
</evidence>
<dbReference type="SUPFAM" id="SSF55874">
    <property type="entry name" value="ATPase domain of HSP90 chaperone/DNA topoisomerase II/histidine kinase"/>
    <property type="match status" value="1"/>
</dbReference>
<organism evidence="12 13">
    <name type="scientific">Actinoallomurus liliacearum</name>
    <dbReference type="NCBI Taxonomy" id="1080073"/>
    <lineage>
        <taxon>Bacteria</taxon>
        <taxon>Bacillati</taxon>
        <taxon>Actinomycetota</taxon>
        <taxon>Actinomycetes</taxon>
        <taxon>Streptosporangiales</taxon>
        <taxon>Thermomonosporaceae</taxon>
        <taxon>Actinoallomurus</taxon>
    </lineage>
</organism>
<comment type="caution">
    <text evidence="12">The sequence shown here is derived from an EMBL/GenBank/DDBJ whole genome shotgun (WGS) entry which is preliminary data.</text>
</comment>
<dbReference type="CDD" id="cd16917">
    <property type="entry name" value="HATPase_UhpB-NarQ-NarX-like"/>
    <property type="match status" value="1"/>
</dbReference>
<feature type="transmembrane region" description="Helical" evidence="9">
    <location>
        <begin position="105"/>
        <end position="121"/>
    </location>
</feature>
<keyword evidence="5" id="KW-0547">Nucleotide-binding</keyword>
<dbReference type="EMBL" id="BAABHJ010000040">
    <property type="protein sequence ID" value="GAA4617588.1"/>
    <property type="molecule type" value="Genomic_DNA"/>
</dbReference>
<dbReference type="EC" id="2.7.13.3" evidence="2"/>
<feature type="transmembrane region" description="Helical" evidence="9">
    <location>
        <begin position="15"/>
        <end position="35"/>
    </location>
</feature>
<reference evidence="13" key="1">
    <citation type="journal article" date="2019" name="Int. J. Syst. Evol. Microbiol.">
        <title>The Global Catalogue of Microorganisms (GCM) 10K type strain sequencing project: providing services to taxonomists for standard genome sequencing and annotation.</title>
        <authorList>
            <consortium name="The Broad Institute Genomics Platform"/>
            <consortium name="The Broad Institute Genome Sequencing Center for Infectious Disease"/>
            <person name="Wu L."/>
            <person name="Ma J."/>
        </authorList>
    </citation>
    <scope>NUCLEOTIDE SEQUENCE [LARGE SCALE GENOMIC DNA]</scope>
    <source>
        <strain evidence="13">JCM 17938</strain>
    </source>
</reference>
<dbReference type="PANTHER" id="PTHR24421:SF10">
    <property type="entry name" value="NITRATE_NITRITE SENSOR PROTEIN NARQ"/>
    <property type="match status" value="1"/>
</dbReference>
<keyword evidence="8" id="KW-0902">Two-component regulatory system</keyword>
<keyword evidence="9" id="KW-1133">Transmembrane helix</keyword>
<keyword evidence="9" id="KW-0472">Membrane</keyword>
<dbReference type="InterPro" id="IPR036890">
    <property type="entry name" value="HATPase_C_sf"/>
</dbReference>
<name>A0ABP8TW44_9ACTN</name>
<dbReference type="InterPro" id="IPR050482">
    <property type="entry name" value="Sensor_HK_TwoCompSys"/>
</dbReference>
<proteinExistence type="predicted"/>
<evidence type="ECO:0000259" key="11">
    <source>
        <dbReference type="Pfam" id="PF07730"/>
    </source>
</evidence>
<feature type="transmembrane region" description="Helical" evidence="9">
    <location>
        <begin position="133"/>
        <end position="153"/>
    </location>
</feature>
<evidence type="ECO:0000313" key="12">
    <source>
        <dbReference type="EMBL" id="GAA4617588.1"/>
    </source>
</evidence>
<feature type="domain" description="Histidine kinase/HSP90-like ATPase" evidence="10">
    <location>
        <begin position="292"/>
        <end position="376"/>
    </location>
</feature>
<dbReference type="GO" id="GO:0016301">
    <property type="term" value="F:kinase activity"/>
    <property type="evidence" value="ECO:0007669"/>
    <property type="project" value="UniProtKB-KW"/>
</dbReference>
<dbReference type="Pfam" id="PF07730">
    <property type="entry name" value="HisKA_3"/>
    <property type="match status" value="1"/>
</dbReference>
<dbReference type="Pfam" id="PF02518">
    <property type="entry name" value="HATPase_c"/>
    <property type="match status" value="1"/>
</dbReference>
<keyword evidence="6 12" id="KW-0418">Kinase</keyword>
<gene>
    <name evidence="12" type="ORF">GCM10023195_78590</name>
</gene>
<dbReference type="Gene3D" id="3.30.565.10">
    <property type="entry name" value="Histidine kinase-like ATPase, C-terminal domain"/>
    <property type="match status" value="1"/>
</dbReference>
<keyword evidence="4" id="KW-0808">Transferase</keyword>
<sequence length="378" mass="40312">MQDVRKPRLPRGQRADVLLAAVVGAVVAFSTVWHAGGFRPVHPRAYAMMAVGVAALAIRRRAPVLAVTVVGVSTAYYYIGPFPDGGEMLTFAVASYLAAAQGQRVAAYVGTAAGLAVFGWAEFAVGPPHGGRFLGVLAWVLVVVIAGEVTRYHRAYLNEARRRVAEAERTREEEARRHVTEERLRIARELHDVLAHKISLINVQAGAALHRRDPEQAYAALSAIKDASKETLRELRTTLGVLRQVDEAQPLAPAPSLDHLDELIAQTKNAGLPVDLTVSGERAPLPSPVDLAAYRIVQEALTNAVRHAGPATATVLVRYDPAQVTVEIADDGRGSATTEGNGIRGMRERATAVGGTLTTTNRPGGGFLIHATLPLAPA</sequence>
<accession>A0ABP8TW44</accession>
<dbReference type="PANTHER" id="PTHR24421">
    <property type="entry name" value="NITRATE/NITRITE SENSOR PROTEIN NARX-RELATED"/>
    <property type="match status" value="1"/>
</dbReference>
<evidence type="ECO:0000313" key="13">
    <source>
        <dbReference type="Proteomes" id="UP001500212"/>
    </source>
</evidence>
<dbReference type="Gene3D" id="1.20.5.1930">
    <property type="match status" value="1"/>
</dbReference>
<keyword evidence="13" id="KW-1185">Reference proteome</keyword>
<keyword evidence="3" id="KW-0597">Phosphoprotein</keyword>
<evidence type="ECO:0000256" key="1">
    <source>
        <dbReference type="ARBA" id="ARBA00000085"/>
    </source>
</evidence>
<feature type="domain" description="Signal transduction histidine kinase subgroup 3 dimerisation and phosphoacceptor" evidence="11">
    <location>
        <begin position="182"/>
        <end position="246"/>
    </location>
</feature>
<evidence type="ECO:0000256" key="8">
    <source>
        <dbReference type="ARBA" id="ARBA00023012"/>
    </source>
</evidence>
<keyword evidence="7" id="KW-0067">ATP-binding</keyword>
<evidence type="ECO:0000256" key="9">
    <source>
        <dbReference type="SAM" id="Phobius"/>
    </source>
</evidence>
<protein>
    <recommendedName>
        <fullName evidence="2">histidine kinase</fullName>
        <ecNumber evidence="2">2.7.13.3</ecNumber>
    </recommendedName>
</protein>
<evidence type="ECO:0000256" key="4">
    <source>
        <dbReference type="ARBA" id="ARBA00022679"/>
    </source>
</evidence>
<dbReference type="InterPro" id="IPR011712">
    <property type="entry name" value="Sig_transdc_His_kin_sub3_dim/P"/>
</dbReference>
<evidence type="ECO:0000256" key="2">
    <source>
        <dbReference type="ARBA" id="ARBA00012438"/>
    </source>
</evidence>
<comment type="catalytic activity">
    <reaction evidence="1">
        <text>ATP + protein L-histidine = ADP + protein N-phospho-L-histidine.</text>
        <dbReference type="EC" id="2.7.13.3"/>
    </reaction>
</comment>